<feature type="binding site" evidence="5">
    <location>
        <position position="314"/>
    </location>
    <ligand>
        <name>NAD(+)</name>
        <dbReference type="ChEBI" id="CHEBI:57540"/>
    </ligand>
</feature>
<dbReference type="EC" id="1.2.1.-" evidence="8"/>
<dbReference type="GO" id="GO:0051287">
    <property type="term" value="F:NAD binding"/>
    <property type="evidence" value="ECO:0007669"/>
    <property type="project" value="InterPro"/>
</dbReference>
<evidence type="ECO:0000256" key="7">
    <source>
        <dbReference type="RuleBase" id="RU000397"/>
    </source>
</evidence>
<dbReference type="AlphaFoldDB" id="A0AAN1XZB0"/>
<dbReference type="Gene3D" id="3.40.50.720">
    <property type="entry name" value="NAD(P)-binding Rossmann-like Domain"/>
    <property type="match status" value="1"/>
</dbReference>
<keyword evidence="11" id="KW-1185">Reference proteome</keyword>
<dbReference type="Pfam" id="PF00044">
    <property type="entry name" value="Gp_dh_N"/>
    <property type="match status" value="1"/>
</dbReference>
<dbReference type="EMBL" id="AP025523">
    <property type="protein sequence ID" value="BDE07704.1"/>
    <property type="molecule type" value="Genomic_DNA"/>
</dbReference>
<keyword evidence="2 8" id="KW-0560">Oxidoreductase</keyword>
<dbReference type="NCBIfam" id="TIGR01534">
    <property type="entry name" value="GAPDH-I"/>
    <property type="match status" value="1"/>
</dbReference>
<dbReference type="SUPFAM" id="SSF51735">
    <property type="entry name" value="NAD(P)-binding Rossmann-fold domains"/>
    <property type="match status" value="1"/>
</dbReference>
<proteinExistence type="inferred from homology"/>
<feature type="binding site" evidence="5">
    <location>
        <position position="120"/>
    </location>
    <ligand>
        <name>NAD(+)</name>
        <dbReference type="ChEBI" id="CHEBI:57540"/>
    </ligand>
</feature>
<dbReference type="InterPro" id="IPR020830">
    <property type="entry name" value="GlycerAld_3-P_DH_AS"/>
</dbReference>
<dbReference type="KEGG" id="vab:WPS_29800"/>
<dbReference type="CDD" id="cd05214">
    <property type="entry name" value="GAPDH_I_N"/>
    <property type="match status" value="1"/>
</dbReference>
<organism evidence="10 11">
    <name type="scientific">Vulcanimicrobium alpinum</name>
    <dbReference type="NCBI Taxonomy" id="3016050"/>
    <lineage>
        <taxon>Bacteria</taxon>
        <taxon>Bacillati</taxon>
        <taxon>Vulcanimicrobiota</taxon>
        <taxon>Vulcanimicrobiia</taxon>
        <taxon>Vulcanimicrobiales</taxon>
        <taxon>Vulcanimicrobiaceae</taxon>
        <taxon>Vulcanimicrobium</taxon>
    </lineage>
</organism>
<dbReference type="GO" id="GO:0006006">
    <property type="term" value="P:glucose metabolic process"/>
    <property type="evidence" value="ECO:0007669"/>
    <property type="project" value="InterPro"/>
</dbReference>
<dbReference type="InterPro" id="IPR020829">
    <property type="entry name" value="GlycerAld_3-P_DH_cat"/>
</dbReference>
<evidence type="ECO:0000313" key="10">
    <source>
        <dbReference type="EMBL" id="BDE07704.1"/>
    </source>
</evidence>
<feature type="binding site" evidence="4">
    <location>
        <position position="233"/>
    </location>
    <ligand>
        <name>D-glyceraldehyde 3-phosphate</name>
        <dbReference type="ChEBI" id="CHEBI:59776"/>
    </ligand>
</feature>
<evidence type="ECO:0000256" key="2">
    <source>
        <dbReference type="ARBA" id="ARBA00023002"/>
    </source>
</evidence>
<dbReference type="CDD" id="cd18126">
    <property type="entry name" value="GAPDH_I_C"/>
    <property type="match status" value="1"/>
</dbReference>
<dbReference type="PRINTS" id="PR00078">
    <property type="entry name" value="G3PDHDRGNASE"/>
</dbReference>
<dbReference type="InterPro" id="IPR020831">
    <property type="entry name" value="GlycerAld/Erythrose_P_DH"/>
</dbReference>
<dbReference type="InterPro" id="IPR006424">
    <property type="entry name" value="Glyceraldehyde-3-P_DH_1"/>
</dbReference>
<dbReference type="InterPro" id="IPR036291">
    <property type="entry name" value="NAD(P)-bd_dom_sf"/>
</dbReference>
<dbReference type="FunFam" id="3.40.50.720:FF:000001">
    <property type="entry name" value="Glyceraldehyde-3-phosphate dehydrogenase"/>
    <property type="match status" value="1"/>
</dbReference>
<gene>
    <name evidence="10" type="ORF">WPS_29800</name>
</gene>
<dbReference type="Pfam" id="PF02800">
    <property type="entry name" value="Gp_dh_C"/>
    <property type="match status" value="1"/>
</dbReference>
<reference evidence="10 11" key="1">
    <citation type="journal article" date="2022" name="ISME Commun">
        <title>Vulcanimicrobium alpinus gen. nov. sp. nov., the first cultivated representative of the candidate phylum 'Eremiobacterota', is a metabolically versatile aerobic anoxygenic phototroph.</title>
        <authorList>
            <person name="Yabe S."/>
            <person name="Muto K."/>
            <person name="Abe K."/>
            <person name="Yokota A."/>
            <person name="Staudigel H."/>
            <person name="Tebo B.M."/>
        </authorList>
    </citation>
    <scope>NUCLEOTIDE SEQUENCE [LARGE SCALE GENOMIC DNA]</scope>
    <source>
        <strain evidence="10 11">WC8-2</strain>
    </source>
</reference>
<feature type="site" description="Activates thiol group during catalysis" evidence="6">
    <location>
        <position position="179"/>
    </location>
</feature>
<dbReference type="RefSeq" id="WP_317995280.1">
    <property type="nucleotide sequence ID" value="NZ_AP025523.1"/>
</dbReference>
<dbReference type="SUPFAM" id="SSF55347">
    <property type="entry name" value="Glyceraldehyde-3-phosphate dehydrogenase-like, C-terminal domain"/>
    <property type="match status" value="1"/>
</dbReference>
<evidence type="ECO:0000256" key="1">
    <source>
        <dbReference type="ARBA" id="ARBA00007406"/>
    </source>
</evidence>
<name>A0AAN1XZB0_UNVUL</name>
<dbReference type="Gene3D" id="3.30.360.10">
    <property type="entry name" value="Dihydrodipicolinate Reductase, domain 2"/>
    <property type="match status" value="1"/>
</dbReference>
<feature type="binding site" evidence="5">
    <location>
        <position position="33"/>
    </location>
    <ligand>
        <name>NAD(+)</name>
        <dbReference type="ChEBI" id="CHEBI:57540"/>
    </ligand>
</feature>
<keyword evidence="5" id="KW-0547">Nucleotide-binding</keyword>
<evidence type="ECO:0000313" key="11">
    <source>
        <dbReference type="Proteomes" id="UP001317532"/>
    </source>
</evidence>
<dbReference type="GO" id="GO:0016620">
    <property type="term" value="F:oxidoreductase activity, acting on the aldehyde or oxo group of donors, NAD or NADP as acceptor"/>
    <property type="evidence" value="ECO:0007669"/>
    <property type="project" value="InterPro"/>
</dbReference>
<dbReference type="Proteomes" id="UP001317532">
    <property type="component" value="Chromosome"/>
</dbReference>
<dbReference type="GO" id="GO:0050661">
    <property type="term" value="F:NADP binding"/>
    <property type="evidence" value="ECO:0007669"/>
    <property type="project" value="InterPro"/>
</dbReference>
<keyword evidence="5" id="KW-0520">NAD</keyword>
<dbReference type="FunFam" id="3.30.360.10:FF:000002">
    <property type="entry name" value="Glyceraldehyde-3-phosphate dehydrogenase"/>
    <property type="match status" value="1"/>
</dbReference>
<feature type="active site" description="Nucleophile" evidence="3">
    <location>
        <position position="152"/>
    </location>
</feature>
<feature type="binding site" evidence="4">
    <location>
        <begin position="151"/>
        <end position="153"/>
    </location>
    <ligand>
        <name>D-glyceraldehyde 3-phosphate</name>
        <dbReference type="ChEBI" id="CHEBI:59776"/>
    </ligand>
</feature>
<dbReference type="PANTHER" id="PTHR43148">
    <property type="entry name" value="GLYCERALDEHYDE-3-PHOSPHATE DEHYDROGENASE 2"/>
    <property type="match status" value="1"/>
</dbReference>
<evidence type="ECO:0000259" key="9">
    <source>
        <dbReference type="SMART" id="SM00846"/>
    </source>
</evidence>
<sequence>MRIGINGFGRIGRNFTKALFERHPGIEIAAVNDLTSAAECAHLFKYDSNYGTFPGDVTATSDGITIDGKAIRILAERDPAKLPWKDLGVDVIVESTGIFTDAAKARAHIDGGGAKKVIISAPAKGEDITLVLGVNEERYDPGAHHIISNASCTTNCLATAVKPIVENLGWVKGFMSTIHSYTNDQNILDAPHKDLRRARNAATNIVPTSTGAAKALYLTIPEVKGTFDGFALRVPTPTVSMVYLVVQTKKETTRDDLNAILRGAAYGAMREYVEYTDQELVSSDFKRNPHSSIIDGKLTNANGDLIQIAAWYDNEWGYSCRLADLVRMVTEKLPTAVA</sequence>
<protein>
    <recommendedName>
        <fullName evidence="8">Glyceraldehyde-3-phosphate dehydrogenase</fullName>
        <ecNumber evidence="8">1.2.1.-</ecNumber>
    </recommendedName>
</protein>
<evidence type="ECO:0000256" key="3">
    <source>
        <dbReference type="PIRSR" id="PIRSR000149-1"/>
    </source>
</evidence>
<evidence type="ECO:0000256" key="4">
    <source>
        <dbReference type="PIRSR" id="PIRSR000149-2"/>
    </source>
</evidence>
<dbReference type="PROSITE" id="PS00071">
    <property type="entry name" value="GAPDH"/>
    <property type="match status" value="1"/>
</dbReference>
<evidence type="ECO:0000256" key="5">
    <source>
        <dbReference type="PIRSR" id="PIRSR000149-3"/>
    </source>
</evidence>
<evidence type="ECO:0000256" key="8">
    <source>
        <dbReference type="RuleBase" id="RU361160"/>
    </source>
</evidence>
<accession>A0AAN1XZB0</accession>
<evidence type="ECO:0000256" key="6">
    <source>
        <dbReference type="PIRSR" id="PIRSR000149-4"/>
    </source>
</evidence>
<feature type="binding site" evidence="4">
    <location>
        <position position="182"/>
    </location>
    <ligand>
        <name>D-glyceraldehyde 3-phosphate</name>
        <dbReference type="ChEBI" id="CHEBI:59776"/>
    </ligand>
</feature>
<feature type="binding site" evidence="5">
    <location>
        <position position="77"/>
    </location>
    <ligand>
        <name>NAD(+)</name>
        <dbReference type="ChEBI" id="CHEBI:57540"/>
    </ligand>
</feature>
<dbReference type="SMART" id="SM00846">
    <property type="entry name" value="Gp_dh_N"/>
    <property type="match status" value="1"/>
</dbReference>
<dbReference type="InterPro" id="IPR020828">
    <property type="entry name" value="GlycerAld_3-P_DH_NAD(P)-bd"/>
</dbReference>
<feature type="domain" description="Glyceraldehyde 3-phosphate dehydrogenase NAD(P) binding" evidence="9">
    <location>
        <begin position="1"/>
        <end position="152"/>
    </location>
</feature>
<feature type="binding site" evidence="5">
    <location>
        <begin position="10"/>
        <end position="11"/>
    </location>
    <ligand>
        <name>NAD(+)</name>
        <dbReference type="ChEBI" id="CHEBI:57540"/>
    </ligand>
</feature>
<feature type="binding site" evidence="4">
    <location>
        <begin position="210"/>
        <end position="211"/>
    </location>
    <ligand>
        <name>D-glyceraldehyde 3-phosphate</name>
        <dbReference type="ChEBI" id="CHEBI:59776"/>
    </ligand>
</feature>
<dbReference type="PIRSF" id="PIRSF000149">
    <property type="entry name" value="GAP_DH"/>
    <property type="match status" value="1"/>
</dbReference>
<comment type="similarity">
    <text evidence="1 7">Belongs to the glyceraldehyde-3-phosphate dehydrogenase family.</text>
</comment>